<accession>A0A7Z0VI61</accession>
<dbReference type="AlphaFoldDB" id="A0A7Z0VI61"/>
<organism evidence="1 2">
    <name type="scientific">Candidatus Thiodiazotropha endolucinida</name>
    <dbReference type="NCBI Taxonomy" id="1655433"/>
    <lineage>
        <taxon>Bacteria</taxon>
        <taxon>Pseudomonadati</taxon>
        <taxon>Pseudomonadota</taxon>
        <taxon>Gammaproteobacteria</taxon>
        <taxon>Chromatiales</taxon>
        <taxon>Sedimenticolaceae</taxon>
        <taxon>Candidatus Thiodiazotropha</taxon>
    </lineage>
</organism>
<dbReference type="InterPro" id="IPR012899">
    <property type="entry name" value="LTXXQ"/>
</dbReference>
<keyword evidence="2" id="KW-1185">Reference proteome</keyword>
<protein>
    <recommendedName>
        <fullName evidence="3">Zinc resistance-associated protein</fullName>
    </recommendedName>
</protein>
<dbReference type="EMBL" id="MARB01000031">
    <property type="protein sequence ID" value="ODJ85925.1"/>
    <property type="molecule type" value="Genomic_DNA"/>
</dbReference>
<dbReference type="Gene3D" id="1.20.120.1490">
    <property type="match status" value="1"/>
</dbReference>
<reference evidence="1 2" key="1">
    <citation type="submission" date="2016-06" db="EMBL/GenBank/DDBJ databases">
        <title>Genome sequence of endosymbiont of Candidatus Endolucinida thiodiazotropha.</title>
        <authorList>
            <person name="Poehlein A."/>
            <person name="Koenig S."/>
            <person name="Heiden S.E."/>
            <person name="Thuermer A."/>
            <person name="Voget S."/>
            <person name="Daniel R."/>
            <person name="Markert S."/>
            <person name="Gros O."/>
            <person name="Schweder T."/>
        </authorList>
    </citation>
    <scope>NUCLEOTIDE SEQUENCE [LARGE SCALE GENOMIC DNA]</scope>
    <source>
        <strain evidence="1 2">COS</strain>
    </source>
</reference>
<evidence type="ECO:0000313" key="2">
    <source>
        <dbReference type="Proteomes" id="UP000094769"/>
    </source>
</evidence>
<dbReference type="OrthoDB" id="9983478at2"/>
<dbReference type="Proteomes" id="UP000094769">
    <property type="component" value="Unassembled WGS sequence"/>
</dbReference>
<sequence length="159" mass="17988">MGKTLIITLVVVVALLISGVAIARYKGYCAGPEGRIGWMTDRIGRQLDLDDSQQQYLAQLKDQIVLSANELRRDRSTYVDQAIGLLESSDFDREKARTLLMQKQAQLASLSSDVIDAFADFSNNLNQSQRDKLQSMIKRHREHRHCKFACGDSKQLTQE</sequence>
<dbReference type="Pfam" id="PF07813">
    <property type="entry name" value="LTXXQ"/>
    <property type="match status" value="1"/>
</dbReference>
<comment type="caution">
    <text evidence="1">The sequence shown here is derived from an EMBL/GenBank/DDBJ whole genome shotgun (WGS) entry which is preliminary data.</text>
</comment>
<proteinExistence type="predicted"/>
<gene>
    <name evidence="1" type="ORF">CODIS_38200</name>
</gene>
<evidence type="ECO:0000313" key="1">
    <source>
        <dbReference type="EMBL" id="ODJ85925.1"/>
    </source>
</evidence>
<dbReference type="RefSeq" id="WP_069128117.1">
    <property type="nucleotide sequence ID" value="NZ_MARB01000031.1"/>
</dbReference>
<name>A0A7Z0VI61_9GAMM</name>
<evidence type="ECO:0008006" key="3">
    <source>
        <dbReference type="Google" id="ProtNLM"/>
    </source>
</evidence>